<evidence type="ECO:0000256" key="9">
    <source>
        <dbReference type="ARBA" id="ARBA00023053"/>
    </source>
</evidence>
<organism evidence="15 16">
    <name type="scientific">Thermodesulfobacterium geofontis (strain OPF15)</name>
    <dbReference type="NCBI Taxonomy" id="795359"/>
    <lineage>
        <taxon>Bacteria</taxon>
        <taxon>Pseudomonadati</taxon>
        <taxon>Thermodesulfobacteriota</taxon>
        <taxon>Thermodesulfobacteria</taxon>
        <taxon>Thermodesulfobacteriales</taxon>
        <taxon>Thermodesulfobacteriaceae</taxon>
        <taxon>Thermodesulfobacterium</taxon>
    </lineage>
</organism>
<dbReference type="PATRIC" id="fig|795359.3.peg.201"/>
<keyword evidence="5 14" id="KW-0645">Protease</keyword>
<dbReference type="FunFam" id="3.60.20.10:FF:000002">
    <property type="entry name" value="ATP-dependent protease subunit HslV"/>
    <property type="match status" value="1"/>
</dbReference>
<comment type="catalytic activity">
    <reaction evidence="10 14">
        <text>ATP-dependent cleavage of peptide bonds with broad specificity.</text>
        <dbReference type="EC" id="3.4.25.2"/>
    </reaction>
</comment>
<dbReference type="InterPro" id="IPR022281">
    <property type="entry name" value="ATP-dep_Prtase_HsIV_su"/>
</dbReference>
<evidence type="ECO:0000256" key="5">
    <source>
        <dbReference type="ARBA" id="ARBA00022670"/>
    </source>
</evidence>
<dbReference type="InterPro" id="IPR029055">
    <property type="entry name" value="Ntn_hydrolases_N"/>
</dbReference>
<evidence type="ECO:0000256" key="2">
    <source>
        <dbReference type="ARBA" id="ARBA00006053"/>
    </source>
</evidence>
<protein>
    <recommendedName>
        <fullName evidence="13 14">ATP-dependent protease subunit HslV</fullName>
        <ecNumber evidence="12 14">3.4.25.2</ecNumber>
    </recommendedName>
</protein>
<evidence type="ECO:0000313" key="16">
    <source>
        <dbReference type="Proteomes" id="UP000006583"/>
    </source>
</evidence>
<feature type="binding site" evidence="14">
    <location>
        <position position="168"/>
    </location>
    <ligand>
        <name>Na(+)</name>
        <dbReference type="ChEBI" id="CHEBI:29101"/>
    </ligand>
</feature>
<dbReference type="Gene3D" id="3.60.20.10">
    <property type="entry name" value="Glutamine Phosphoribosylpyrophosphate, subunit 1, domain 1"/>
    <property type="match status" value="1"/>
</dbReference>
<dbReference type="MEROPS" id="T01.007"/>
<dbReference type="HOGENOM" id="CLU_093872_1_0_0"/>
<evidence type="ECO:0000256" key="8">
    <source>
        <dbReference type="ARBA" id="ARBA00022801"/>
    </source>
</evidence>
<sequence>MNYGITYNMFKGTTVIAVKRDGKVAMAGDGQVTLGNTIIKHKAKKIRKLYKGKVLAGFAGATADALTLFERLEKKLEAYSGQLLRAAVELAKDWRTDKALRRLEAFLIACDSEHMLIISGAGDVVEPDEDVVAIGSGGPMALAAAKALLRHTNFSAKEIAEISIKIAGEICIYTNSEIIVEEL</sequence>
<dbReference type="PIRSF" id="PIRSF039093">
    <property type="entry name" value="HslV"/>
    <property type="match status" value="1"/>
</dbReference>
<dbReference type="eggNOG" id="COG5405">
    <property type="taxonomic scope" value="Bacteria"/>
</dbReference>
<name>F8C2T9_THEGP</name>
<accession>F8C2T9</accession>
<feature type="binding site" evidence="14">
    <location>
        <position position="174"/>
    </location>
    <ligand>
        <name>Na(+)</name>
        <dbReference type="ChEBI" id="CHEBI:29101"/>
    </ligand>
</feature>
<dbReference type="GO" id="GO:0009376">
    <property type="term" value="C:HslUV protease complex"/>
    <property type="evidence" value="ECO:0007669"/>
    <property type="project" value="UniProtKB-UniRule"/>
</dbReference>
<comment type="similarity">
    <text evidence="2 14">Belongs to the peptidase T1B family. HslV subfamily.</text>
</comment>
<comment type="function">
    <text evidence="14">Protease subunit of a proteasome-like degradation complex believed to be a general protein degrading machinery.</text>
</comment>
<evidence type="ECO:0000256" key="14">
    <source>
        <dbReference type="HAMAP-Rule" id="MF_00248"/>
    </source>
</evidence>
<dbReference type="GO" id="GO:0046872">
    <property type="term" value="F:metal ion binding"/>
    <property type="evidence" value="ECO:0007669"/>
    <property type="project" value="UniProtKB-KW"/>
</dbReference>
<dbReference type="GO" id="GO:0005839">
    <property type="term" value="C:proteasome core complex"/>
    <property type="evidence" value="ECO:0007669"/>
    <property type="project" value="InterPro"/>
</dbReference>
<gene>
    <name evidence="14" type="primary">hslV</name>
    <name evidence="15" type="ordered locus">TOPB45_0201</name>
</gene>
<comment type="subunit">
    <text evidence="11 14">A double ring-shaped homohexamer of HslV is capped on each side by a ring-shaped HslU homohexamer. The assembly of the HslU/HslV complex is dependent on binding of ATP.</text>
</comment>
<evidence type="ECO:0000313" key="15">
    <source>
        <dbReference type="EMBL" id="AEH22316.1"/>
    </source>
</evidence>
<dbReference type="SUPFAM" id="SSF56235">
    <property type="entry name" value="N-terminal nucleophile aminohydrolases (Ntn hydrolases)"/>
    <property type="match status" value="1"/>
</dbReference>
<dbReference type="Proteomes" id="UP000006583">
    <property type="component" value="Chromosome"/>
</dbReference>
<proteinExistence type="inferred from homology"/>
<evidence type="ECO:0000256" key="4">
    <source>
        <dbReference type="ARBA" id="ARBA00022533"/>
    </source>
</evidence>
<keyword evidence="4 14" id="KW-0021">Allosteric enzyme</keyword>
<dbReference type="PROSITE" id="PS51476">
    <property type="entry name" value="PROTEASOME_BETA_2"/>
    <property type="match status" value="1"/>
</dbReference>
<dbReference type="HAMAP" id="MF_00248">
    <property type="entry name" value="HslV"/>
    <property type="match status" value="1"/>
</dbReference>
<dbReference type="EMBL" id="CP002829">
    <property type="protein sequence ID" value="AEH22316.1"/>
    <property type="molecule type" value="Genomic_DNA"/>
</dbReference>
<keyword evidence="9 14" id="KW-0915">Sodium</keyword>
<keyword evidence="3 14" id="KW-0963">Cytoplasm</keyword>
<evidence type="ECO:0000256" key="7">
    <source>
        <dbReference type="ARBA" id="ARBA00022723"/>
    </source>
</evidence>
<dbReference type="STRING" id="795359.TOPB45_0201"/>
<dbReference type="KEGG" id="top:TOPB45_0201"/>
<keyword evidence="7 14" id="KW-0479">Metal-binding</keyword>
<keyword evidence="16" id="KW-1185">Reference proteome</keyword>
<dbReference type="CDD" id="cd01913">
    <property type="entry name" value="protease_HslV"/>
    <property type="match status" value="1"/>
</dbReference>
<comment type="subcellular location">
    <subcellularLocation>
        <location evidence="1 14">Cytoplasm</location>
    </subcellularLocation>
</comment>
<dbReference type="Pfam" id="PF00227">
    <property type="entry name" value="Proteasome"/>
    <property type="match status" value="1"/>
</dbReference>
<evidence type="ECO:0000256" key="13">
    <source>
        <dbReference type="ARBA" id="ARBA00074399"/>
    </source>
</evidence>
<comment type="activity regulation">
    <text evidence="14">Allosterically activated by HslU binding.</text>
</comment>
<dbReference type="NCBIfam" id="TIGR03692">
    <property type="entry name" value="ATP_dep_HslV"/>
    <property type="match status" value="1"/>
</dbReference>
<dbReference type="PANTHER" id="PTHR32194:SF0">
    <property type="entry name" value="ATP-DEPENDENT PROTEASE SUBUNIT HSLV"/>
    <property type="match status" value="1"/>
</dbReference>
<dbReference type="GO" id="GO:0004298">
    <property type="term" value="F:threonine-type endopeptidase activity"/>
    <property type="evidence" value="ECO:0007669"/>
    <property type="project" value="UniProtKB-KW"/>
</dbReference>
<reference evidence="15 16" key="1">
    <citation type="journal article" date="2013" name="Genome Announc.">
        <title>Complete genome sequence of the hyperthermophilic sulfate-reducing bacterium Thermodesulfobacterium geofontis OPF15T.</title>
        <authorList>
            <person name="Elkins J.G."/>
            <person name="Hamilton-Brehm S.D."/>
            <person name="Lucas S."/>
            <person name="Han J."/>
            <person name="Lapidus A."/>
            <person name="Cheng J.F."/>
            <person name="Goodwin L.A."/>
            <person name="Pitluck S."/>
            <person name="Peters L."/>
            <person name="Mikhailova N."/>
            <person name="Davenport K.W."/>
            <person name="Detter J.C."/>
            <person name="Han C.S."/>
            <person name="Tapia R."/>
            <person name="Land M.L."/>
            <person name="Hauser L."/>
            <person name="Kyrpides N.C."/>
            <person name="Ivanova N.N."/>
            <person name="Pagani I."/>
            <person name="Bruce D."/>
            <person name="Woyke T."/>
            <person name="Cottingham R.W."/>
        </authorList>
    </citation>
    <scope>NUCLEOTIDE SEQUENCE [LARGE SCALE GENOMIC DNA]</scope>
    <source>
        <strain evidence="15 16">OPF15</strain>
    </source>
</reference>
<evidence type="ECO:0000256" key="11">
    <source>
        <dbReference type="ARBA" id="ARBA00064434"/>
    </source>
</evidence>
<keyword evidence="8 14" id="KW-0378">Hydrolase</keyword>
<feature type="binding site" evidence="14">
    <location>
        <position position="171"/>
    </location>
    <ligand>
        <name>Na(+)</name>
        <dbReference type="ChEBI" id="CHEBI:29101"/>
    </ligand>
</feature>
<feature type="active site" evidence="14">
    <location>
        <position position="13"/>
    </location>
</feature>
<keyword evidence="6 14" id="KW-0888">Threonine protease</keyword>
<evidence type="ECO:0000256" key="1">
    <source>
        <dbReference type="ARBA" id="ARBA00004496"/>
    </source>
</evidence>
<dbReference type="EC" id="3.4.25.2" evidence="12 14"/>
<evidence type="ECO:0000256" key="6">
    <source>
        <dbReference type="ARBA" id="ARBA00022698"/>
    </source>
</evidence>
<evidence type="ECO:0000256" key="12">
    <source>
        <dbReference type="ARBA" id="ARBA00066335"/>
    </source>
</evidence>
<evidence type="ECO:0000256" key="3">
    <source>
        <dbReference type="ARBA" id="ARBA00022490"/>
    </source>
</evidence>
<dbReference type="PANTHER" id="PTHR32194">
    <property type="entry name" value="METALLOPROTEASE TLDD"/>
    <property type="match status" value="1"/>
</dbReference>
<dbReference type="InterPro" id="IPR001353">
    <property type="entry name" value="Proteasome_sua/b"/>
</dbReference>
<dbReference type="InterPro" id="IPR023333">
    <property type="entry name" value="Proteasome_suB-type"/>
</dbReference>
<dbReference type="GO" id="GO:0051603">
    <property type="term" value="P:proteolysis involved in protein catabolic process"/>
    <property type="evidence" value="ECO:0007669"/>
    <property type="project" value="InterPro"/>
</dbReference>
<evidence type="ECO:0000256" key="10">
    <source>
        <dbReference type="ARBA" id="ARBA00052385"/>
    </source>
</evidence>
<dbReference type="AlphaFoldDB" id="F8C2T9"/>
<dbReference type="NCBIfam" id="NF003964">
    <property type="entry name" value="PRK05456.1"/>
    <property type="match status" value="1"/>
</dbReference>